<dbReference type="OrthoDB" id="5109672at2"/>
<evidence type="ECO:0000313" key="3">
    <source>
        <dbReference type="Proteomes" id="UP000077071"/>
    </source>
</evidence>
<protein>
    <recommendedName>
        <fullName evidence="1">Type I restriction modification DNA specificity domain-containing protein</fullName>
    </recommendedName>
</protein>
<dbReference type="Pfam" id="PF01420">
    <property type="entry name" value="Methylase_S"/>
    <property type="match status" value="2"/>
</dbReference>
<evidence type="ECO:0000259" key="1">
    <source>
        <dbReference type="Pfam" id="PF01420"/>
    </source>
</evidence>
<dbReference type="GO" id="GO:0003677">
    <property type="term" value="F:DNA binding"/>
    <property type="evidence" value="ECO:0007669"/>
    <property type="project" value="InterPro"/>
</dbReference>
<dbReference type="Proteomes" id="UP000077071">
    <property type="component" value="Chromosome"/>
</dbReference>
<dbReference type="KEGG" id="rtn:A6122_2890"/>
<feature type="domain" description="Type I restriction modification DNA specificity" evidence="1">
    <location>
        <begin position="14"/>
        <end position="159"/>
    </location>
</feature>
<dbReference type="REBASE" id="145448">
    <property type="entry name" value="S.Rtr1953I"/>
</dbReference>
<dbReference type="AlphaFoldDB" id="A0A160KX02"/>
<dbReference type="InterPro" id="IPR000055">
    <property type="entry name" value="Restrct_endonuc_typeI_TRD"/>
</dbReference>
<sequence length="354" mass="38990">MKSYGDLKFAPVLIIDVFETMKASAAWFDRVHLKKGEPEVPYLSQTRSDNSIAAIVADQGVAPESGNCITVTLKTQATFYQPVPFYTAQNFLVFRHRSMNENSGLFLTTIMRRAMQKFSWGYGVSMERLSKTRIMAPVTTDVTGKQVIDWDGMSSCGAELMVAAAESARRVQSVDFAKAVEDLPVLQYEPMLITDVFGSVKASTAWFDKAKLHVGDDDAYPFVSRGKASNGVGGFTARQARLPECGQAITIGLDTQTVAYQPVAFYTSQNIQVLRHPLLDRDAGLVLVACLQKQMRKFSWGGNGATLGRLKKTRIMVPVTRDVDGRLHVDWAGMGRFGEIIRARTVDASAKALP</sequence>
<proteinExistence type="predicted"/>
<dbReference type="PATRIC" id="fig|33888.3.peg.3247"/>
<gene>
    <name evidence="2" type="ORF">A6122_2890</name>
</gene>
<dbReference type="RefSeq" id="WP_068256650.1">
    <property type="nucleotide sequence ID" value="NZ_CP015515.1"/>
</dbReference>
<organism evidence="2 3">
    <name type="scientific">Rathayibacter tritici</name>
    <dbReference type="NCBI Taxonomy" id="33888"/>
    <lineage>
        <taxon>Bacteria</taxon>
        <taxon>Bacillati</taxon>
        <taxon>Actinomycetota</taxon>
        <taxon>Actinomycetes</taxon>
        <taxon>Micrococcales</taxon>
        <taxon>Microbacteriaceae</taxon>
        <taxon>Rathayibacter</taxon>
    </lineage>
</organism>
<dbReference type="STRING" id="33888.A6122_2890"/>
<keyword evidence="3" id="KW-1185">Reference proteome</keyword>
<dbReference type="EMBL" id="CP015515">
    <property type="protein sequence ID" value="AND17998.1"/>
    <property type="molecule type" value="Genomic_DNA"/>
</dbReference>
<name>A0A160KX02_9MICO</name>
<feature type="domain" description="Type I restriction modification DNA specificity" evidence="1">
    <location>
        <begin position="189"/>
        <end position="320"/>
    </location>
</feature>
<reference evidence="2 3" key="1">
    <citation type="submission" date="2016-05" db="EMBL/GenBank/DDBJ databases">
        <title>Complete genome sequence of Rathayibacter tritici NCPPB 1953.</title>
        <authorList>
            <person name="Park J."/>
            <person name="Lee H.-H."/>
            <person name="Lee S.-W."/>
            <person name="Seo Y.-S."/>
        </authorList>
    </citation>
    <scope>NUCLEOTIDE SEQUENCE [LARGE SCALE GENOMIC DNA]</scope>
    <source>
        <strain evidence="2 3">NCPPB 1953</strain>
    </source>
</reference>
<evidence type="ECO:0000313" key="2">
    <source>
        <dbReference type="EMBL" id="AND17998.1"/>
    </source>
</evidence>
<accession>A0A160KX02</accession>